<sequence length="41" mass="4939">MKNKEKGIKPQKSTLSKTQEVLYQKEFKSADRMYFDTKKRV</sequence>
<dbReference type="RefSeq" id="WP_139184424.1">
    <property type="nucleotide sequence ID" value="NZ_FNFL01000005.1"/>
</dbReference>
<name>A0A1G9B3T2_9BACI</name>
<reference evidence="1 2" key="1">
    <citation type="submission" date="2016-10" db="EMBL/GenBank/DDBJ databases">
        <authorList>
            <person name="de Groot N.N."/>
        </authorList>
    </citation>
    <scope>NUCLEOTIDE SEQUENCE [LARGE SCALE GENOMIC DNA]</scope>
    <source>
        <strain evidence="1 2">CGMCC 1.6502</strain>
    </source>
</reference>
<organism evidence="1 2">
    <name type="scientific">Sediminibacillus albus</name>
    <dbReference type="NCBI Taxonomy" id="407036"/>
    <lineage>
        <taxon>Bacteria</taxon>
        <taxon>Bacillati</taxon>
        <taxon>Bacillota</taxon>
        <taxon>Bacilli</taxon>
        <taxon>Bacillales</taxon>
        <taxon>Bacillaceae</taxon>
        <taxon>Sediminibacillus</taxon>
    </lineage>
</organism>
<dbReference type="Proteomes" id="UP000198694">
    <property type="component" value="Unassembled WGS sequence"/>
</dbReference>
<proteinExistence type="predicted"/>
<accession>A0A1G9B3T2</accession>
<evidence type="ECO:0000313" key="1">
    <source>
        <dbReference type="EMBL" id="SDK34226.1"/>
    </source>
</evidence>
<dbReference type="OrthoDB" id="2973606at2"/>
<evidence type="ECO:0000313" key="2">
    <source>
        <dbReference type="Proteomes" id="UP000198694"/>
    </source>
</evidence>
<keyword evidence="2" id="KW-1185">Reference proteome</keyword>
<dbReference type="Pfam" id="PF14152">
    <property type="entry name" value="YfhE"/>
    <property type="match status" value="1"/>
</dbReference>
<gene>
    <name evidence="1" type="ORF">SAMN05216243_2798</name>
</gene>
<dbReference type="AlphaFoldDB" id="A0A1G9B3T2"/>
<protein>
    <submittedName>
        <fullName evidence="1">YfhE-like protein</fullName>
    </submittedName>
</protein>
<dbReference type="InterPro" id="IPR025437">
    <property type="entry name" value="YfhE-like"/>
</dbReference>
<dbReference type="EMBL" id="FNFL01000005">
    <property type="protein sequence ID" value="SDK34226.1"/>
    <property type="molecule type" value="Genomic_DNA"/>
</dbReference>